<accession>A0AAN9XK64</accession>
<protein>
    <submittedName>
        <fullName evidence="1">Uncharacterized protein</fullName>
    </submittedName>
</protein>
<dbReference type="Proteomes" id="UP001386955">
    <property type="component" value="Unassembled WGS sequence"/>
</dbReference>
<dbReference type="AlphaFoldDB" id="A0AAN9XK64"/>
<evidence type="ECO:0000313" key="2">
    <source>
        <dbReference type="Proteomes" id="UP001386955"/>
    </source>
</evidence>
<organism evidence="1 2">
    <name type="scientific">Psophocarpus tetragonolobus</name>
    <name type="common">Winged bean</name>
    <name type="synonym">Dolichos tetragonolobus</name>
    <dbReference type="NCBI Taxonomy" id="3891"/>
    <lineage>
        <taxon>Eukaryota</taxon>
        <taxon>Viridiplantae</taxon>
        <taxon>Streptophyta</taxon>
        <taxon>Embryophyta</taxon>
        <taxon>Tracheophyta</taxon>
        <taxon>Spermatophyta</taxon>
        <taxon>Magnoliopsida</taxon>
        <taxon>eudicotyledons</taxon>
        <taxon>Gunneridae</taxon>
        <taxon>Pentapetalae</taxon>
        <taxon>rosids</taxon>
        <taxon>fabids</taxon>
        <taxon>Fabales</taxon>
        <taxon>Fabaceae</taxon>
        <taxon>Papilionoideae</taxon>
        <taxon>50 kb inversion clade</taxon>
        <taxon>NPAAA clade</taxon>
        <taxon>indigoferoid/millettioid clade</taxon>
        <taxon>Phaseoleae</taxon>
        <taxon>Psophocarpus</taxon>
    </lineage>
</organism>
<dbReference type="EMBL" id="JAYMYS010000004">
    <property type="protein sequence ID" value="KAK7395535.1"/>
    <property type="molecule type" value="Genomic_DNA"/>
</dbReference>
<reference evidence="1 2" key="1">
    <citation type="submission" date="2024-01" db="EMBL/GenBank/DDBJ databases">
        <title>The genomes of 5 underutilized Papilionoideae crops provide insights into root nodulation and disease resistanc.</title>
        <authorList>
            <person name="Jiang F."/>
        </authorList>
    </citation>
    <scope>NUCLEOTIDE SEQUENCE [LARGE SCALE GENOMIC DNA]</scope>
    <source>
        <strain evidence="1">DUOXIRENSHENG_FW03</strain>
        <tissue evidence="1">Leaves</tissue>
    </source>
</reference>
<gene>
    <name evidence="1" type="ORF">VNO78_16096</name>
</gene>
<keyword evidence="2" id="KW-1185">Reference proteome</keyword>
<evidence type="ECO:0000313" key="1">
    <source>
        <dbReference type="EMBL" id="KAK7395535.1"/>
    </source>
</evidence>
<name>A0AAN9XK64_PSOTE</name>
<sequence length="148" mass="16468">MGLSEGVIIVASLGRGVITFGKLDSAKVGVGERGKWQGTNDRATSWVDIGADNNDDGRGPQQGFKSETLNTSWTRDSNGRWSWYTTRSTWKGLPKWQASFCDNRSGALGSFISTLSFTFQSKFKCVFVLYIMVYKLKPNISFDILFIS</sequence>
<proteinExistence type="predicted"/>
<comment type="caution">
    <text evidence="1">The sequence shown here is derived from an EMBL/GenBank/DDBJ whole genome shotgun (WGS) entry which is preliminary data.</text>
</comment>